<comment type="caution">
    <text evidence="2">The sequence shown here is derived from an EMBL/GenBank/DDBJ whole genome shotgun (WGS) entry which is preliminary data.</text>
</comment>
<dbReference type="Pfam" id="PF26355">
    <property type="entry name" value="HTH_VMAP-M9"/>
    <property type="match status" value="1"/>
</dbReference>
<dbReference type="PANTHER" id="PTHR36766">
    <property type="entry name" value="PLANT BROAD-SPECTRUM MILDEW RESISTANCE PROTEIN RPW8"/>
    <property type="match status" value="1"/>
</dbReference>
<sequence>MDFNAGQRLNLPLNPSLSSATITGRNFTEQYCSKIVTFEKALVVVDDLVFTKIGRRLSEAEITVLKGTWNDCDYEEIAENSPYSLNYLQRRLAPQLWDVLSATIGNGERVCKKNIKNFLEVLTPGKYDTQSASSENKVTSADNSLQIIGGQPPDISNFYGRAQELADLEELVTKQRCISLIGVPGIGKSALAAKLIAELSLKSQPRFDYFLWKSVSHAPLIQDLVSELVEQIQTVEPSLTFPEYTQGGTTVLIKQLQSRRCLLVLDEFDTLFQKNSSEQRLEYETFFRRLLEEQHQSCLLLTGRVFPNEFDSLIRAKRSIQYLKIKGLDADAAMQLLAAQGLTNQQKCHDLIKKYSGNPLELETVGERINYFFGGSTEIFFENQTTFVSSELEAMLDKMFSQVLSKIQRQIMIYLANEIASNSQSISFVKLLTNMKQKHQISLSTSELVKALEKLEYLSLLESIKHPITKEITFTVQPVIKKYILTDPQGLVHTSDVLPILANAS</sequence>
<dbReference type="Pfam" id="PF05729">
    <property type="entry name" value="NACHT"/>
    <property type="match status" value="1"/>
</dbReference>
<dbReference type="SUPFAM" id="SSF52540">
    <property type="entry name" value="P-loop containing nucleoside triphosphate hydrolases"/>
    <property type="match status" value="1"/>
</dbReference>
<dbReference type="InterPro" id="IPR007111">
    <property type="entry name" value="NACHT_NTPase"/>
</dbReference>
<protein>
    <submittedName>
        <fullName evidence="2">NACHT domain-containing protein</fullName>
    </submittedName>
</protein>
<dbReference type="PANTHER" id="PTHR36766:SF30">
    <property type="entry name" value="TIR-NBS TYPE DISEASE RESISTANCE PROTEIN-RELATED"/>
    <property type="match status" value="1"/>
</dbReference>
<proteinExistence type="predicted"/>
<organism evidence="2 3">
    <name type="scientific">Nostoc flagelliforme FACHB-838</name>
    <dbReference type="NCBI Taxonomy" id="2692904"/>
    <lineage>
        <taxon>Bacteria</taxon>
        <taxon>Bacillati</taxon>
        <taxon>Cyanobacteriota</taxon>
        <taxon>Cyanophyceae</taxon>
        <taxon>Nostocales</taxon>
        <taxon>Nostocaceae</taxon>
        <taxon>Nostoc</taxon>
    </lineage>
</organism>
<dbReference type="InterPro" id="IPR058651">
    <property type="entry name" value="HTH_VMAP-M9"/>
</dbReference>
<accession>A0ABR8E221</accession>
<dbReference type="Gene3D" id="3.40.50.300">
    <property type="entry name" value="P-loop containing nucleotide triphosphate hydrolases"/>
    <property type="match status" value="1"/>
</dbReference>
<keyword evidence="3" id="KW-1185">Reference proteome</keyword>
<dbReference type="InterPro" id="IPR003593">
    <property type="entry name" value="AAA+_ATPase"/>
</dbReference>
<gene>
    <name evidence="2" type="ORF">H6G97_42570</name>
</gene>
<evidence type="ECO:0000259" key="1">
    <source>
        <dbReference type="SMART" id="SM00382"/>
    </source>
</evidence>
<feature type="domain" description="AAA+ ATPase" evidence="1">
    <location>
        <begin position="174"/>
        <end position="326"/>
    </location>
</feature>
<dbReference type="SMART" id="SM00382">
    <property type="entry name" value="AAA"/>
    <property type="match status" value="1"/>
</dbReference>
<dbReference type="InterPro" id="IPR027417">
    <property type="entry name" value="P-loop_NTPase"/>
</dbReference>
<dbReference type="RefSeq" id="WP_190946500.1">
    <property type="nucleotide sequence ID" value="NZ_JACJSI010000316.1"/>
</dbReference>
<reference evidence="2 3" key="1">
    <citation type="journal article" date="2020" name="ISME J.">
        <title>Comparative genomics reveals insights into cyanobacterial evolution and habitat adaptation.</title>
        <authorList>
            <person name="Chen M.Y."/>
            <person name="Teng W.K."/>
            <person name="Zhao L."/>
            <person name="Hu C.X."/>
            <person name="Zhou Y.K."/>
            <person name="Han B.P."/>
            <person name="Song L.R."/>
            <person name="Shu W.S."/>
        </authorList>
    </citation>
    <scope>NUCLEOTIDE SEQUENCE [LARGE SCALE GENOMIC DNA]</scope>
    <source>
        <strain evidence="2 3">FACHB-838</strain>
    </source>
</reference>
<dbReference type="Proteomes" id="UP000623440">
    <property type="component" value="Unassembled WGS sequence"/>
</dbReference>
<evidence type="ECO:0000313" key="2">
    <source>
        <dbReference type="EMBL" id="MBD2535696.1"/>
    </source>
</evidence>
<dbReference type="EMBL" id="JACJSI010000316">
    <property type="protein sequence ID" value="MBD2535696.1"/>
    <property type="molecule type" value="Genomic_DNA"/>
</dbReference>
<name>A0ABR8E221_9NOSO</name>
<dbReference type="CDD" id="cd00009">
    <property type="entry name" value="AAA"/>
    <property type="match status" value="1"/>
</dbReference>
<dbReference type="PRINTS" id="PR00364">
    <property type="entry name" value="DISEASERSIST"/>
</dbReference>
<evidence type="ECO:0000313" key="3">
    <source>
        <dbReference type="Proteomes" id="UP000623440"/>
    </source>
</evidence>